<evidence type="ECO:0000313" key="4">
    <source>
        <dbReference type="Proteomes" id="UP000838756"/>
    </source>
</evidence>
<feature type="domain" description="MADF" evidence="2">
    <location>
        <begin position="14"/>
        <end position="105"/>
    </location>
</feature>
<dbReference type="AlphaFoldDB" id="A0A8S4RRM8"/>
<evidence type="ECO:0000313" key="3">
    <source>
        <dbReference type="EMBL" id="CAH2240267.1"/>
    </source>
</evidence>
<dbReference type="PANTHER" id="PTHR21505:SF15">
    <property type="entry name" value="RE18252P"/>
    <property type="match status" value="1"/>
</dbReference>
<evidence type="ECO:0000256" key="1">
    <source>
        <dbReference type="SAM" id="MobiDB-lite"/>
    </source>
</evidence>
<proteinExistence type="predicted"/>
<protein>
    <submittedName>
        <fullName evidence="3">Jg2278 protein</fullName>
    </submittedName>
</protein>
<feature type="compositionally biased region" description="Acidic residues" evidence="1">
    <location>
        <begin position="115"/>
        <end position="125"/>
    </location>
</feature>
<dbReference type="EMBL" id="CAKXAJ010025488">
    <property type="protein sequence ID" value="CAH2240267.1"/>
    <property type="molecule type" value="Genomic_DNA"/>
</dbReference>
<reference evidence="3" key="1">
    <citation type="submission" date="2022-03" db="EMBL/GenBank/DDBJ databases">
        <authorList>
            <person name="Lindestad O."/>
        </authorList>
    </citation>
    <scope>NUCLEOTIDE SEQUENCE</scope>
</reference>
<evidence type="ECO:0000259" key="2">
    <source>
        <dbReference type="PROSITE" id="PS51029"/>
    </source>
</evidence>
<name>A0A8S4RRM8_9NEOP</name>
<dbReference type="Proteomes" id="UP000838756">
    <property type="component" value="Unassembled WGS sequence"/>
</dbReference>
<dbReference type="SMART" id="SM00595">
    <property type="entry name" value="MADF"/>
    <property type="match status" value="1"/>
</dbReference>
<dbReference type="Pfam" id="PF10545">
    <property type="entry name" value="MADF_DNA_bdg"/>
    <property type="match status" value="1"/>
</dbReference>
<comment type="caution">
    <text evidence="3">The sequence shown here is derived from an EMBL/GenBank/DDBJ whole genome shotgun (WGS) entry which is preliminary data.</text>
</comment>
<dbReference type="InterPro" id="IPR006578">
    <property type="entry name" value="MADF-dom"/>
</dbReference>
<gene>
    <name evidence="3" type="primary">jg2278</name>
    <name evidence="3" type="ORF">PAEG_LOCUS16866</name>
</gene>
<dbReference type="OrthoDB" id="10051975at2759"/>
<dbReference type="PANTHER" id="PTHR21505">
    <property type="entry name" value="MADF DOMAIN-CONTAINING PROTEIN-RELATED"/>
    <property type="match status" value="1"/>
</dbReference>
<organism evidence="3 4">
    <name type="scientific">Pararge aegeria aegeria</name>
    <dbReference type="NCBI Taxonomy" id="348720"/>
    <lineage>
        <taxon>Eukaryota</taxon>
        <taxon>Metazoa</taxon>
        <taxon>Ecdysozoa</taxon>
        <taxon>Arthropoda</taxon>
        <taxon>Hexapoda</taxon>
        <taxon>Insecta</taxon>
        <taxon>Pterygota</taxon>
        <taxon>Neoptera</taxon>
        <taxon>Endopterygota</taxon>
        <taxon>Lepidoptera</taxon>
        <taxon>Glossata</taxon>
        <taxon>Ditrysia</taxon>
        <taxon>Papilionoidea</taxon>
        <taxon>Nymphalidae</taxon>
        <taxon>Satyrinae</taxon>
        <taxon>Satyrini</taxon>
        <taxon>Parargina</taxon>
        <taxon>Pararge</taxon>
    </lineage>
</organism>
<keyword evidence="4" id="KW-1185">Reference proteome</keyword>
<dbReference type="PROSITE" id="PS51029">
    <property type="entry name" value="MADF"/>
    <property type="match status" value="1"/>
</dbReference>
<accession>A0A8S4RRM8</accession>
<sequence length="265" mass="30452">MEEKRSWTCEEVLSLIEQFQKHPSLWDGRSVYYKSKMKKQDAYKEMAATFQTTTTEVDRKIKNIISQYQRERRNYKKVKSMGVGGSFRAKWFGYHAMSFLHEKPRRGGEVGGEYQDSESDDDETLSDIRNHSHAAVDEVEMPFMLCEVGMENIAEEEIQSKQDVFKPPRVSTKKEVTRNEEKHDAKSLFKLLESAGTITPRDESDVFGEMVAQNLKRLKTEYAKITVQNRINNLLYEARLGCYDSPQSGALFANLATSSTTSDPT</sequence>
<feature type="region of interest" description="Disordered" evidence="1">
    <location>
        <begin position="105"/>
        <end position="126"/>
    </location>
</feature>